<accession>A0A8J3G5H7</accession>
<reference evidence="3" key="2">
    <citation type="submission" date="2020-09" db="EMBL/GenBank/DDBJ databases">
        <authorList>
            <person name="Sun Q."/>
            <person name="Kim S."/>
        </authorList>
    </citation>
    <scope>NUCLEOTIDE SEQUENCE</scope>
    <source>
        <strain evidence="3">KCTC 23224</strain>
    </source>
</reference>
<feature type="compositionally biased region" description="Basic and acidic residues" evidence="1">
    <location>
        <begin position="741"/>
        <end position="753"/>
    </location>
</feature>
<keyword evidence="2" id="KW-0812">Transmembrane</keyword>
<evidence type="ECO:0000313" key="3">
    <source>
        <dbReference type="EMBL" id="GHB36291.1"/>
    </source>
</evidence>
<sequence length="863" mass="100169">MDVVVHGTKDGWNKLFKTNNPSYISIDIRNNSNNDRCLGRAGYSIAFAETGCIFSKFTIVRDSLRNKAIGHISFDLFISDNEKLANGGKDIKLILDQLSDEYIKKYVFDCKVNQGINDRVIREDWSYVDDILKKFQTTLVKNKYPRFVSGEKEAAYILLASESDVEKYFDKPYQEEYLSFKQVYFLNVKDESDLTNFLEVIRNSGIQLKDIDLHNDYYYLSGLEHSKPCKLFANDRLLSNDKYQHVIRAKDDLLLICDKEFFSFKPVSGKLSDTNSDIHKFLKLEGNKVSLAYEVIEREEYLVPEKKEIPVRFSTRKDKNVRDVSILCKSSRDKNKDLKSNQILVFKGEEIGESWAISAEKGKNYSSEERSFYPKNIYELEIYLDESKIVNFLGQIEGEKSPIPAKDLFIKIEQTNKSSQDGEIEFFENEIDNNYIVIARYKNKNGEFSGTIKFCPRDLDKVQIPLKKQNKPRYKISAGDFGVKVEGCPDFTYDKDGSDVTRFIKPHKGYKFKGFSLRPWQNNSEYAGQLVAKYEKRSWLSKPKIIASIVVGAILLLTSGIGGWYYYASNKKQSPTKNQITQYLEGDEFILSKLKEYESEWILQYPKAKKLSFFDNLFSKSQNLGIDSVELSNWSILKERIDSAIMIREKIDNVEFLDLKGFNFSRNQMEFKNLIDELDSTNLININNELTNRRNINSLLLHEITEIINETQKSTEIQIDSLDLNNETTISTNLITPNESTNKEQSRNRKTQEKQNTTPNDAITIQLKGDELSFNKLENLKANGVHLNSIEIYQNFWKLIQDQKRETQDYRKILDSVNKDPVLKDSELKKYLSQITKDEDAFNKYLEIPKPNSEELTIKELKR</sequence>
<dbReference type="RefSeq" id="WP_189580735.1">
    <property type="nucleotide sequence ID" value="NZ_BMYF01000009.1"/>
</dbReference>
<keyword evidence="4" id="KW-1185">Reference proteome</keyword>
<gene>
    <name evidence="3" type="ORF">GCM10008106_16970</name>
</gene>
<evidence type="ECO:0000256" key="2">
    <source>
        <dbReference type="SAM" id="Phobius"/>
    </source>
</evidence>
<dbReference type="EMBL" id="BMYF01000009">
    <property type="protein sequence ID" value="GHB36291.1"/>
    <property type="molecule type" value="Genomic_DNA"/>
</dbReference>
<keyword evidence="2" id="KW-1133">Transmembrane helix</keyword>
<reference evidence="3" key="1">
    <citation type="journal article" date="2014" name="Int. J. Syst. Evol. Microbiol.">
        <title>Complete genome sequence of Corynebacterium casei LMG S-19264T (=DSM 44701T), isolated from a smear-ripened cheese.</title>
        <authorList>
            <consortium name="US DOE Joint Genome Institute (JGI-PGF)"/>
            <person name="Walter F."/>
            <person name="Albersmeier A."/>
            <person name="Kalinowski J."/>
            <person name="Ruckert C."/>
        </authorList>
    </citation>
    <scope>NUCLEOTIDE SEQUENCE</scope>
    <source>
        <strain evidence="3">KCTC 23224</strain>
    </source>
</reference>
<dbReference type="AlphaFoldDB" id="A0A8J3G5H7"/>
<organism evidence="3 4">
    <name type="scientific">Mongoliitalea lutea</name>
    <dbReference type="NCBI Taxonomy" id="849756"/>
    <lineage>
        <taxon>Bacteria</taxon>
        <taxon>Pseudomonadati</taxon>
        <taxon>Bacteroidota</taxon>
        <taxon>Cytophagia</taxon>
        <taxon>Cytophagales</taxon>
        <taxon>Cyclobacteriaceae</taxon>
        <taxon>Mongoliitalea</taxon>
    </lineage>
</organism>
<proteinExistence type="predicted"/>
<feature type="region of interest" description="Disordered" evidence="1">
    <location>
        <begin position="734"/>
        <end position="758"/>
    </location>
</feature>
<dbReference type="Proteomes" id="UP000642809">
    <property type="component" value="Unassembled WGS sequence"/>
</dbReference>
<evidence type="ECO:0000256" key="1">
    <source>
        <dbReference type="SAM" id="MobiDB-lite"/>
    </source>
</evidence>
<evidence type="ECO:0000313" key="4">
    <source>
        <dbReference type="Proteomes" id="UP000642809"/>
    </source>
</evidence>
<protein>
    <submittedName>
        <fullName evidence="3">Uncharacterized protein</fullName>
    </submittedName>
</protein>
<comment type="caution">
    <text evidence="3">The sequence shown here is derived from an EMBL/GenBank/DDBJ whole genome shotgun (WGS) entry which is preliminary data.</text>
</comment>
<keyword evidence="2" id="KW-0472">Membrane</keyword>
<feature type="transmembrane region" description="Helical" evidence="2">
    <location>
        <begin position="545"/>
        <end position="567"/>
    </location>
</feature>
<name>A0A8J3G5H7_9BACT</name>